<protein>
    <submittedName>
        <fullName evidence="2">Cytochrome C</fullName>
    </submittedName>
</protein>
<organism evidence="2 3">
    <name type="scientific">Aromatoleum diolicum</name>
    <dbReference type="NCBI Taxonomy" id="75796"/>
    <lineage>
        <taxon>Bacteria</taxon>
        <taxon>Pseudomonadati</taxon>
        <taxon>Pseudomonadota</taxon>
        <taxon>Betaproteobacteria</taxon>
        <taxon>Rhodocyclales</taxon>
        <taxon>Rhodocyclaceae</taxon>
        <taxon>Aromatoleum</taxon>
    </lineage>
</organism>
<accession>A0ABX1QI45</accession>
<sequence>MNILNLKASLAAVVLAVLLPISSQAAPAGEGSTKLDNATCLECHETGKREIEVTDKDGEAVALPAVVPDKFAKSVHAGMDCVACHTDIVDAKEAHQKAANVAKPDCASCHVQLWDEA</sequence>
<gene>
    <name evidence="2" type="ORF">GPA25_23325</name>
</gene>
<dbReference type="Proteomes" id="UP000648984">
    <property type="component" value="Unassembled WGS sequence"/>
</dbReference>
<proteinExistence type="predicted"/>
<evidence type="ECO:0000313" key="3">
    <source>
        <dbReference type="Proteomes" id="UP000648984"/>
    </source>
</evidence>
<dbReference type="SUPFAM" id="SSF48695">
    <property type="entry name" value="Multiheme cytochromes"/>
    <property type="match status" value="1"/>
</dbReference>
<keyword evidence="3" id="KW-1185">Reference proteome</keyword>
<reference evidence="2 3" key="1">
    <citation type="submission" date="2019-12" db="EMBL/GenBank/DDBJ databases">
        <title>Comparative genomics gives insights into the taxonomy of the Azoarcus-Aromatoleum group and reveals separate origins of nif in the plant-associated Azoarcus and non-plant-associated Aromatoleum sub-groups.</title>
        <authorList>
            <person name="Lafos M."/>
            <person name="Maluk M."/>
            <person name="Batista M."/>
            <person name="Junghare M."/>
            <person name="Carmona M."/>
            <person name="Faoro H."/>
            <person name="Cruz L.M."/>
            <person name="Battistoni F."/>
            <person name="De Souza E."/>
            <person name="Pedrosa F."/>
            <person name="Chen W.-M."/>
            <person name="Poole P.S."/>
            <person name="Dixon R.A."/>
            <person name="James E.K."/>
        </authorList>
    </citation>
    <scope>NUCLEOTIDE SEQUENCE [LARGE SCALE GENOMIC DNA]</scope>
    <source>
        <strain evidence="2 3">22Lin</strain>
    </source>
</reference>
<dbReference type="InterPro" id="IPR036280">
    <property type="entry name" value="Multihaem_cyt_sf"/>
</dbReference>
<keyword evidence="1" id="KW-0732">Signal</keyword>
<comment type="caution">
    <text evidence="2">The sequence shown here is derived from an EMBL/GenBank/DDBJ whole genome shotgun (WGS) entry which is preliminary data.</text>
</comment>
<feature type="non-terminal residue" evidence="2">
    <location>
        <position position="117"/>
    </location>
</feature>
<evidence type="ECO:0000313" key="2">
    <source>
        <dbReference type="EMBL" id="NMG77683.1"/>
    </source>
</evidence>
<evidence type="ECO:0000256" key="1">
    <source>
        <dbReference type="SAM" id="SignalP"/>
    </source>
</evidence>
<name>A0ABX1QI45_9RHOO</name>
<feature type="chain" id="PRO_5046128880" evidence="1">
    <location>
        <begin position="26"/>
        <end position="117"/>
    </location>
</feature>
<dbReference type="EMBL" id="WTVQ01000085">
    <property type="protein sequence ID" value="NMG77683.1"/>
    <property type="molecule type" value="Genomic_DNA"/>
</dbReference>
<dbReference type="Gene3D" id="1.10.1130.10">
    <property type="entry name" value="Flavocytochrome C3, Chain A"/>
    <property type="match status" value="1"/>
</dbReference>
<feature type="signal peptide" evidence="1">
    <location>
        <begin position="1"/>
        <end position="25"/>
    </location>
</feature>